<comment type="function">
    <text evidence="10">Part of the binding-protein-dependent transport system for phosphate; probably responsible for the translocation of the substrate across the membrane.</text>
</comment>
<comment type="caution">
    <text evidence="10">Lacks conserved residue(s) required for the propagation of feature annotation.</text>
</comment>
<dbReference type="GO" id="GO:0006817">
    <property type="term" value="P:phosphate ion transport"/>
    <property type="evidence" value="ECO:0007669"/>
    <property type="project" value="UniProtKB-KW"/>
</dbReference>
<keyword evidence="5 10" id="KW-0592">Phosphate transport</keyword>
<dbReference type="OrthoDB" id="9785113at2"/>
<proteinExistence type="inferred from homology"/>
<name>A0A348HHS9_9GAMM</name>
<reference evidence="12 13" key="1">
    <citation type="submission" date="2018-09" db="EMBL/GenBank/DDBJ databases">
        <title>Zymobacter palmae IAM14233 (=T109) whole genome analysis.</title>
        <authorList>
            <person name="Yanase H."/>
        </authorList>
    </citation>
    <scope>NUCLEOTIDE SEQUENCE [LARGE SCALE GENOMIC DNA]</scope>
    <source>
        <strain evidence="12 13">IAM14233</strain>
    </source>
</reference>
<evidence type="ECO:0000256" key="8">
    <source>
        <dbReference type="ARBA" id="ARBA00023136"/>
    </source>
</evidence>
<feature type="transmembrane region" description="Helical" evidence="9">
    <location>
        <begin position="70"/>
        <end position="92"/>
    </location>
</feature>
<dbReference type="SUPFAM" id="SSF161098">
    <property type="entry name" value="MetI-like"/>
    <property type="match status" value="1"/>
</dbReference>
<dbReference type="GO" id="GO:0005315">
    <property type="term" value="F:phosphate transmembrane transporter activity"/>
    <property type="evidence" value="ECO:0007669"/>
    <property type="project" value="InterPro"/>
</dbReference>
<sequence length="292" mass="30653">MMTRRAPSKRGDRVLALTTGAAAWSIPALLVALLLSLAIAGWPALSQHGMEFITGTVWAPVQGQYGALPALYGTVVSSLIAIALAVPVAWGVASLLTEWCPVRLARFIGSLIELLAAVPSIVYGMWGSMVLCPWLQRLFPSIFPAGSGIASAGIVLALMVTPLITAMTRDAMQQVSPLVKESCYGLGGTSWETLRHVVFPSIRRSLAGAIVLGLGRALGETMAVSFVIGNNVFLSMSPTHQGTSIAALISSQFSEADGSQRSALLALGLLLFIITTVVLAIARMIQRGGKQA</sequence>
<evidence type="ECO:0000256" key="7">
    <source>
        <dbReference type="ARBA" id="ARBA00022989"/>
    </source>
</evidence>
<keyword evidence="10" id="KW-0997">Cell inner membrane</keyword>
<feature type="transmembrane region" description="Helical" evidence="9">
    <location>
        <begin position="104"/>
        <end position="126"/>
    </location>
</feature>
<dbReference type="AlphaFoldDB" id="A0A348HHS9"/>
<evidence type="ECO:0000259" key="11">
    <source>
        <dbReference type="PROSITE" id="PS50928"/>
    </source>
</evidence>
<dbReference type="KEGG" id="zpl:ZBT109_2451"/>
<dbReference type="RefSeq" id="WP_084261805.1">
    <property type="nucleotide sequence ID" value="NZ_AP018933.1"/>
</dbReference>
<organism evidence="12 13">
    <name type="scientific">Zymobacter palmae</name>
    <dbReference type="NCBI Taxonomy" id="33074"/>
    <lineage>
        <taxon>Bacteria</taxon>
        <taxon>Pseudomonadati</taxon>
        <taxon>Pseudomonadota</taxon>
        <taxon>Gammaproteobacteria</taxon>
        <taxon>Oceanospirillales</taxon>
        <taxon>Halomonadaceae</taxon>
        <taxon>Zymobacter group</taxon>
        <taxon>Zymobacter</taxon>
    </lineage>
</organism>
<keyword evidence="4" id="KW-1003">Cell membrane</keyword>
<dbReference type="EMBL" id="AP018933">
    <property type="protein sequence ID" value="BBG31181.1"/>
    <property type="molecule type" value="Genomic_DNA"/>
</dbReference>
<dbReference type="PANTHER" id="PTHR30425">
    <property type="entry name" value="PHOSPHATE TRANSPORT SYSTEM PERMEASE PROTEIN PST"/>
    <property type="match status" value="1"/>
</dbReference>
<evidence type="ECO:0000313" key="13">
    <source>
        <dbReference type="Proteomes" id="UP000267342"/>
    </source>
</evidence>
<dbReference type="NCBIfam" id="TIGR02138">
    <property type="entry name" value="phosphate_pstC"/>
    <property type="match status" value="1"/>
</dbReference>
<protein>
    <recommendedName>
        <fullName evidence="10">Phosphate transport system permease protein</fullName>
    </recommendedName>
</protein>
<dbReference type="InterPro" id="IPR051124">
    <property type="entry name" value="Phosphate_Transport_Permease"/>
</dbReference>
<dbReference type="Gene3D" id="1.10.3720.10">
    <property type="entry name" value="MetI-like"/>
    <property type="match status" value="1"/>
</dbReference>
<dbReference type="Proteomes" id="UP000267342">
    <property type="component" value="Chromosome"/>
</dbReference>
<feature type="transmembrane region" description="Helical" evidence="9">
    <location>
        <begin position="138"/>
        <end position="164"/>
    </location>
</feature>
<evidence type="ECO:0000256" key="2">
    <source>
        <dbReference type="ARBA" id="ARBA00007069"/>
    </source>
</evidence>
<gene>
    <name evidence="12" type="ORF">ZBT109_2451</name>
</gene>
<keyword evidence="6 9" id="KW-0812">Transmembrane</keyword>
<comment type="similarity">
    <text evidence="2 10">Belongs to the binding-protein-dependent transport system permease family. CysTW subfamily.</text>
</comment>
<evidence type="ECO:0000256" key="1">
    <source>
        <dbReference type="ARBA" id="ARBA00004651"/>
    </source>
</evidence>
<evidence type="ECO:0000256" key="5">
    <source>
        <dbReference type="ARBA" id="ARBA00022592"/>
    </source>
</evidence>
<feature type="transmembrane region" description="Helical" evidence="9">
    <location>
        <begin position="263"/>
        <end position="282"/>
    </location>
</feature>
<evidence type="ECO:0000256" key="6">
    <source>
        <dbReference type="ARBA" id="ARBA00022692"/>
    </source>
</evidence>
<dbReference type="GO" id="GO:0005886">
    <property type="term" value="C:plasma membrane"/>
    <property type="evidence" value="ECO:0007669"/>
    <property type="project" value="UniProtKB-SubCell"/>
</dbReference>
<dbReference type="PROSITE" id="PS50928">
    <property type="entry name" value="ABC_TM1"/>
    <property type="match status" value="1"/>
</dbReference>
<dbReference type="InterPro" id="IPR011864">
    <property type="entry name" value="Phosphate_PstC"/>
</dbReference>
<evidence type="ECO:0000256" key="4">
    <source>
        <dbReference type="ARBA" id="ARBA00022475"/>
    </source>
</evidence>
<feature type="transmembrane region" description="Helical" evidence="9">
    <location>
        <begin position="205"/>
        <end position="228"/>
    </location>
</feature>
<dbReference type="PANTHER" id="PTHR30425:SF1">
    <property type="entry name" value="PHOSPHATE TRANSPORT SYSTEM PERMEASE PROTEIN PSTC"/>
    <property type="match status" value="1"/>
</dbReference>
<evidence type="ECO:0000256" key="9">
    <source>
        <dbReference type="RuleBase" id="RU363032"/>
    </source>
</evidence>
<keyword evidence="3 9" id="KW-0813">Transport</keyword>
<dbReference type="InterPro" id="IPR035906">
    <property type="entry name" value="MetI-like_sf"/>
</dbReference>
<accession>A0A348HHS9</accession>
<keyword evidence="13" id="KW-1185">Reference proteome</keyword>
<evidence type="ECO:0000256" key="10">
    <source>
        <dbReference type="RuleBase" id="RU363054"/>
    </source>
</evidence>
<evidence type="ECO:0000313" key="12">
    <source>
        <dbReference type="EMBL" id="BBG31181.1"/>
    </source>
</evidence>
<dbReference type="Pfam" id="PF00528">
    <property type="entry name" value="BPD_transp_1"/>
    <property type="match status" value="1"/>
</dbReference>
<comment type="subcellular location">
    <subcellularLocation>
        <location evidence="10">Cell inner membrane</location>
        <topology evidence="10">Multi-pass membrane protein</topology>
    </subcellularLocation>
    <subcellularLocation>
        <location evidence="1 9">Cell membrane</location>
        <topology evidence="1 9">Multi-pass membrane protein</topology>
    </subcellularLocation>
</comment>
<dbReference type="STRING" id="1123510.GCA_000620025_02136"/>
<feature type="domain" description="ABC transmembrane type-1" evidence="11">
    <location>
        <begin position="71"/>
        <end position="282"/>
    </location>
</feature>
<evidence type="ECO:0000256" key="3">
    <source>
        <dbReference type="ARBA" id="ARBA00022448"/>
    </source>
</evidence>
<dbReference type="InterPro" id="IPR000515">
    <property type="entry name" value="MetI-like"/>
</dbReference>
<keyword evidence="8 9" id="KW-0472">Membrane</keyword>
<keyword evidence="7 9" id="KW-1133">Transmembrane helix</keyword>